<dbReference type="Pfam" id="PF01060">
    <property type="entry name" value="TTR-52"/>
    <property type="match status" value="1"/>
</dbReference>
<evidence type="ECO:0000256" key="2">
    <source>
        <dbReference type="ARBA" id="ARBA00010112"/>
    </source>
</evidence>
<keyword evidence="4" id="KW-0732">Signal</keyword>
<protein>
    <submittedName>
        <fullName evidence="5">Transthyretin-like family domain-containing protein</fullName>
    </submittedName>
</protein>
<dbReference type="Proteomes" id="UP001201812">
    <property type="component" value="Unassembled WGS sequence"/>
</dbReference>
<evidence type="ECO:0000256" key="3">
    <source>
        <dbReference type="ARBA" id="ARBA00022525"/>
    </source>
</evidence>
<keyword evidence="3" id="KW-0964">Secreted</keyword>
<comment type="similarity">
    <text evidence="2">Belongs to the nematode transthyretin-like family.</text>
</comment>
<dbReference type="GO" id="GO:0009986">
    <property type="term" value="C:cell surface"/>
    <property type="evidence" value="ECO:0007669"/>
    <property type="project" value="InterPro"/>
</dbReference>
<gene>
    <name evidence="5" type="ORF">DdX_22293</name>
</gene>
<dbReference type="EMBL" id="JAKKPZ010001085">
    <property type="protein sequence ID" value="KAI1690798.1"/>
    <property type="molecule type" value="Genomic_DNA"/>
</dbReference>
<reference evidence="5" key="1">
    <citation type="submission" date="2022-01" db="EMBL/GenBank/DDBJ databases">
        <title>Genome Sequence Resource for Two Populations of Ditylenchus destructor, the Migratory Endoparasitic Phytonematode.</title>
        <authorList>
            <person name="Zhang H."/>
            <person name="Lin R."/>
            <person name="Xie B."/>
        </authorList>
    </citation>
    <scope>NUCLEOTIDE SEQUENCE</scope>
    <source>
        <strain evidence="5">BazhouSP</strain>
    </source>
</reference>
<comment type="subcellular location">
    <subcellularLocation>
        <location evidence="1">Secreted</location>
    </subcellularLocation>
</comment>
<name>A0AAD4MDS5_9BILA</name>
<evidence type="ECO:0000313" key="6">
    <source>
        <dbReference type="Proteomes" id="UP001201812"/>
    </source>
</evidence>
<dbReference type="Gene3D" id="2.60.40.3330">
    <property type="match status" value="1"/>
</dbReference>
<evidence type="ECO:0000313" key="5">
    <source>
        <dbReference type="EMBL" id="KAI1690798.1"/>
    </source>
</evidence>
<proteinExistence type="inferred from homology"/>
<keyword evidence="6" id="KW-1185">Reference proteome</keyword>
<dbReference type="InterPro" id="IPR001534">
    <property type="entry name" value="Transthyretin-like"/>
</dbReference>
<evidence type="ECO:0000256" key="4">
    <source>
        <dbReference type="ARBA" id="ARBA00022729"/>
    </source>
</evidence>
<dbReference type="GO" id="GO:0005576">
    <property type="term" value="C:extracellular region"/>
    <property type="evidence" value="ECO:0007669"/>
    <property type="project" value="UniProtKB-SubCell"/>
</dbReference>
<dbReference type="AlphaFoldDB" id="A0AAD4MDS5"/>
<evidence type="ECO:0000256" key="1">
    <source>
        <dbReference type="ARBA" id="ARBA00004613"/>
    </source>
</evidence>
<dbReference type="InterPro" id="IPR038479">
    <property type="entry name" value="Transthyretin-like_sf"/>
</dbReference>
<sequence>MGTPMNHQKVQLWEYDDGGSTDDHIADGWTNEQGYVDIGGRDWDTSGDIEPYLYAQHSCNVPTGCDACTYHGDVFESKYVCHSPCTDAQIYKVNLPLDKYPCGCFRFPDPSRGHIRLNNTGPLRK</sequence>
<comment type="caution">
    <text evidence="5">The sequence shown here is derived from an EMBL/GenBank/DDBJ whole genome shotgun (WGS) entry which is preliminary data.</text>
</comment>
<accession>A0AAD4MDS5</accession>
<organism evidence="5 6">
    <name type="scientific">Ditylenchus destructor</name>
    <dbReference type="NCBI Taxonomy" id="166010"/>
    <lineage>
        <taxon>Eukaryota</taxon>
        <taxon>Metazoa</taxon>
        <taxon>Ecdysozoa</taxon>
        <taxon>Nematoda</taxon>
        <taxon>Chromadorea</taxon>
        <taxon>Rhabditida</taxon>
        <taxon>Tylenchina</taxon>
        <taxon>Tylenchomorpha</taxon>
        <taxon>Sphaerularioidea</taxon>
        <taxon>Anguinidae</taxon>
        <taxon>Anguininae</taxon>
        <taxon>Ditylenchus</taxon>
    </lineage>
</organism>